<name>A0A1Y1HQC1_KLENI</name>
<sequence>MRSSKSEPLRQPFDEQLALVAAAGNARSYSTKDVDRVAAELALLQTQSSACLAATRAAFDAPLQPLLRTLVCTALVFLTSASGMAFVSPAAAGAAPVTVLSGPLRPPSHSLGVRSAQSAVPLWPLAFVEYASVFDVPNPRTSHGGWVVDDASVMSDSQKGHIEHVAQKVKDETGAEIALVTVDQLSRKTTAKAFATELFNTWRIGDRERNNGVLVLLVKEQRRLEIEIGRGVKGPFNRASWLKGMQKQTMVPLLKKDDFGGGLVAGVDALADNLRAVEAKPAANEKLTDEKPSPGRAGRFPLMIGTGERAASGGFCAGLRAHGEVRDGTAEHQKAPEQPNISEDGSVWVGLLYLGPLAGFSAYQYNQDRLERKRLEEEIASKQREELIARVRREEQIARKRFEELIANERREELNARIKAISRASTKIESSGGTSSRGQSGSGTSGGNVGATNRRESGSITKTGSSAGATSRKGSRESTKSGSASYTRPTSYDDDYYVSGSYWSGSSSSSSSSSSSTGSSYGSSSDSSYSSSSDSSYGSSDFGGGSSDGDGCGSDF</sequence>
<feature type="compositionally biased region" description="Polar residues" evidence="2">
    <location>
        <begin position="480"/>
        <end position="490"/>
    </location>
</feature>
<evidence type="ECO:0000259" key="3">
    <source>
        <dbReference type="Pfam" id="PF04536"/>
    </source>
</evidence>
<feature type="compositionally biased region" description="Gly residues" evidence="2">
    <location>
        <begin position="440"/>
        <end position="449"/>
    </location>
</feature>
<reference evidence="4 5" key="1">
    <citation type="journal article" date="2014" name="Nat. Commun.">
        <title>Klebsormidium flaccidum genome reveals primary factors for plant terrestrial adaptation.</title>
        <authorList>
            <person name="Hori K."/>
            <person name="Maruyama F."/>
            <person name="Fujisawa T."/>
            <person name="Togashi T."/>
            <person name="Yamamoto N."/>
            <person name="Seo M."/>
            <person name="Sato S."/>
            <person name="Yamada T."/>
            <person name="Mori H."/>
            <person name="Tajima N."/>
            <person name="Moriyama T."/>
            <person name="Ikeuchi M."/>
            <person name="Watanabe M."/>
            <person name="Wada H."/>
            <person name="Kobayashi K."/>
            <person name="Saito M."/>
            <person name="Masuda T."/>
            <person name="Sasaki-Sekimoto Y."/>
            <person name="Mashiguchi K."/>
            <person name="Awai K."/>
            <person name="Shimojima M."/>
            <person name="Masuda S."/>
            <person name="Iwai M."/>
            <person name="Nobusawa T."/>
            <person name="Narise T."/>
            <person name="Kondo S."/>
            <person name="Saito H."/>
            <person name="Sato R."/>
            <person name="Murakawa M."/>
            <person name="Ihara Y."/>
            <person name="Oshima-Yamada Y."/>
            <person name="Ohtaka K."/>
            <person name="Satoh M."/>
            <person name="Sonobe K."/>
            <person name="Ishii M."/>
            <person name="Ohtani R."/>
            <person name="Kanamori-Sato M."/>
            <person name="Honoki R."/>
            <person name="Miyazaki D."/>
            <person name="Mochizuki H."/>
            <person name="Umetsu J."/>
            <person name="Higashi K."/>
            <person name="Shibata D."/>
            <person name="Kamiya Y."/>
            <person name="Sato N."/>
            <person name="Nakamura Y."/>
            <person name="Tabata S."/>
            <person name="Ida S."/>
            <person name="Kurokawa K."/>
            <person name="Ohta H."/>
        </authorList>
    </citation>
    <scope>NUCLEOTIDE SEQUENCE [LARGE SCALE GENOMIC DNA]</scope>
    <source>
        <strain evidence="4 5">NIES-2285</strain>
    </source>
</reference>
<feature type="compositionally biased region" description="Low complexity" evidence="2">
    <location>
        <begin position="497"/>
        <end position="540"/>
    </location>
</feature>
<dbReference type="PANTHER" id="PTHR30373:SF2">
    <property type="entry name" value="UPF0603 PROTEIN YGCG"/>
    <property type="match status" value="1"/>
</dbReference>
<dbReference type="EMBL" id="DF237012">
    <property type="protein sequence ID" value="GAQ80820.1"/>
    <property type="molecule type" value="Genomic_DNA"/>
</dbReference>
<dbReference type="Proteomes" id="UP000054558">
    <property type="component" value="Unassembled WGS sequence"/>
</dbReference>
<keyword evidence="5" id="KW-1185">Reference proteome</keyword>
<feature type="compositionally biased region" description="Low complexity" evidence="2">
    <location>
        <begin position="430"/>
        <end position="439"/>
    </location>
</feature>
<dbReference type="PANTHER" id="PTHR30373">
    <property type="entry name" value="UPF0603 PROTEIN YGCG"/>
    <property type="match status" value="1"/>
</dbReference>
<dbReference type="OrthoDB" id="8062037at2759"/>
<proteinExistence type="predicted"/>
<feature type="compositionally biased region" description="Gly residues" evidence="2">
    <location>
        <begin position="541"/>
        <end position="556"/>
    </location>
</feature>
<gene>
    <name evidence="4" type="ORF">KFL_000630230</name>
</gene>
<accession>A0A1Y1HQC1</accession>
<dbReference type="AlphaFoldDB" id="A0A1Y1HQC1"/>
<feature type="compositionally biased region" description="Polar residues" evidence="2">
    <location>
        <begin position="458"/>
        <end position="469"/>
    </location>
</feature>
<evidence type="ECO:0000256" key="1">
    <source>
        <dbReference type="SAM" id="Coils"/>
    </source>
</evidence>
<dbReference type="Pfam" id="PF04536">
    <property type="entry name" value="TPM_phosphatase"/>
    <property type="match status" value="1"/>
</dbReference>
<evidence type="ECO:0000313" key="4">
    <source>
        <dbReference type="EMBL" id="GAQ80820.1"/>
    </source>
</evidence>
<organism evidence="4 5">
    <name type="scientific">Klebsormidium nitens</name>
    <name type="common">Green alga</name>
    <name type="synonym">Ulothrix nitens</name>
    <dbReference type="NCBI Taxonomy" id="105231"/>
    <lineage>
        <taxon>Eukaryota</taxon>
        <taxon>Viridiplantae</taxon>
        <taxon>Streptophyta</taxon>
        <taxon>Klebsormidiophyceae</taxon>
        <taxon>Klebsormidiales</taxon>
        <taxon>Klebsormidiaceae</taxon>
        <taxon>Klebsormidium</taxon>
    </lineage>
</organism>
<dbReference type="Gene3D" id="3.10.310.50">
    <property type="match status" value="1"/>
</dbReference>
<evidence type="ECO:0000313" key="5">
    <source>
        <dbReference type="Proteomes" id="UP000054558"/>
    </source>
</evidence>
<keyword evidence="1" id="KW-0175">Coiled coil</keyword>
<dbReference type="InterPro" id="IPR007621">
    <property type="entry name" value="TPM_dom"/>
</dbReference>
<feature type="domain" description="TPM" evidence="3">
    <location>
        <begin position="147"/>
        <end position="272"/>
    </location>
</feature>
<protein>
    <recommendedName>
        <fullName evidence="3">TPM domain-containing protein</fullName>
    </recommendedName>
</protein>
<feature type="region of interest" description="Disordered" evidence="2">
    <location>
        <begin position="424"/>
        <end position="556"/>
    </location>
</feature>
<feature type="coiled-coil region" evidence="1">
    <location>
        <begin position="365"/>
        <end position="412"/>
    </location>
</feature>
<evidence type="ECO:0000256" key="2">
    <source>
        <dbReference type="SAM" id="MobiDB-lite"/>
    </source>
</evidence>
<dbReference type="STRING" id="105231.A0A1Y1HQC1"/>